<dbReference type="EMBL" id="LXQA010001404">
    <property type="protein sequence ID" value="MCH80722.1"/>
    <property type="molecule type" value="Genomic_DNA"/>
</dbReference>
<accession>A0A392M096</accession>
<proteinExistence type="predicted"/>
<dbReference type="Proteomes" id="UP000265520">
    <property type="component" value="Unassembled WGS sequence"/>
</dbReference>
<reference evidence="1 2" key="1">
    <citation type="journal article" date="2018" name="Front. Plant Sci.">
        <title>Red Clover (Trifolium pratense) and Zigzag Clover (T. medium) - A Picture of Genomic Similarities and Differences.</title>
        <authorList>
            <person name="Dluhosova J."/>
            <person name="Istvanek J."/>
            <person name="Nedelnik J."/>
            <person name="Repkova J."/>
        </authorList>
    </citation>
    <scope>NUCLEOTIDE SEQUENCE [LARGE SCALE GENOMIC DNA]</scope>
    <source>
        <strain evidence="2">cv. 10/8</strain>
        <tissue evidence="1">Leaf</tissue>
    </source>
</reference>
<comment type="caution">
    <text evidence="1">The sequence shown here is derived from an EMBL/GenBank/DDBJ whole genome shotgun (WGS) entry which is preliminary data.</text>
</comment>
<gene>
    <name evidence="1" type="ORF">A2U01_0001495</name>
</gene>
<evidence type="ECO:0000313" key="2">
    <source>
        <dbReference type="Proteomes" id="UP000265520"/>
    </source>
</evidence>
<sequence>MSMIAKQAWNFVLEPDMLVARIFKARWKICDGSKIKIMFEPWLCGGDNLWVQSPQTQKSVAASILRIPLFEEVTKDKLVWNYENHGDYTVNPDTNTISSETMTILEAI</sequence>
<keyword evidence="2" id="KW-1185">Reference proteome</keyword>
<evidence type="ECO:0000313" key="1">
    <source>
        <dbReference type="EMBL" id="MCH80722.1"/>
    </source>
</evidence>
<dbReference type="AlphaFoldDB" id="A0A392M096"/>
<protein>
    <submittedName>
        <fullName evidence="1">Uncharacterized protein</fullName>
    </submittedName>
</protein>
<name>A0A392M096_9FABA</name>
<organism evidence="1 2">
    <name type="scientific">Trifolium medium</name>
    <dbReference type="NCBI Taxonomy" id="97028"/>
    <lineage>
        <taxon>Eukaryota</taxon>
        <taxon>Viridiplantae</taxon>
        <taxon>Streptophyta</taxon>
        <taxon>Embryophyta</taxon>
        <taxon>Tracheophyta</taxon>
        <taxon>Spermatophyta</taxon>
        <taxon>Magnoliopsida</taxon>
        <taxon>eudicotyledons</taxon>
        <taxon>Gunneridae</taxon>
        <taxon>Pentapetalae</taxon>
        <taxon>rosids</taxon>
        <taxon>fabids</taxon>
        <taxon>Fabales</taxon>
        <taxon>Fabaceae</taxon>
        <taxon>Papilionoideae</taxon>
        <taxon>50 kb inversion clade</taxon>
        <taxon>NPAAA clade</taxon>
        <taxon>Hologalegina</taxon>
        <taxon>IRL clade</taxon>
        <taxon>Trifolieae</taxon>
        <taxon>Trifolium</taxon>
    </lineage>
</organism>